<dbReference type="EMBL" id="FN648032">
    <property type="protein sequence ID" value="CBN78813.2"/>
    <property type="molecule type" value="Genomic_DNA"/>
</dbReference>
<dbReference type="InterPro" id="IPR019775">
    <property type="entry name" value="WD40_repeat_CS"/>
</dbReference>
<evidence type="ECO:0000313" key="5">
    <source>
        <dbReference type="EMBL" id="CBN78813.2"/>
    </source>
</evidence>
<dbReference type="Gene3D" id="2.130.10.10">
    <property type="entry name" value="YVTN repeat-like/Quinoprotein amine dehydrogenase"/>
    <property type="match status" value="2"/>
</dbReference>
<dbReference type="PROSITE" id="PS50294">
    <property type="entry name" value="WD_REPEATS_REGION"/>
    <property type="match status" value="2"/>
</dbReference>
<dbReference type="STRING" id="2880.D8LF88"/>
<feature type="repeat" description="WD" evidence="3">
    <location>
        <begin position="107"/>
        <end position="139"/>
    </location>
</feature>
<dbReference type="InParanoid" id="D8LF88"/>
<feature type="repeat" description="WD" evidence="3">
    <location>
        <begin position="66"/>
        <end position="106"/>
    </location>
</feature>
<evidence type="ECO:0000256" key="4">
    <source>
        <dbReference type="SAM" id="MobiDB-lite"/>
    </source>
</evidence>
<keyword evidence="1 3" id="KW-0853">WD repeat</keyword>
<dbReference type="PROSITE" id="PS00678">
    <property type="entry name" value="WD_REPEATS_1"/>
    <property type="match status" value="2"/>
</dbReference>
<evidence type="ECO:0000313" key="6">
    <source>
        <dbReference type="Proteomes" id="UP000002630"/>
    </source>
</evidence>
<keyword evidence="2" id="KW-0677">Repeat</keyword>
<keyword evidence="6" id="KW-1185">Reference proteome</keyword>
<accession>D8LF88</accession>
<dbReference type="OMA" id="MENAIYI"/>
<evidence type="ECO:0000256" key="3">
    <source>
        <dbReference type="PROSITE-ProRule" id="PRU00221"/>
    </source>
</evidence>
<sequence>MSNLSYHQPKVELKPTRLLARTIYAHHSYVSSVAFFGSQCDRLLTGSYDETAKLWDLKTGLALQKFQGHTDGITFVMPGPDGRVLTASEDRTLRVWDVDTGECLRVIRSHSGAVTSLCLAGPDRIVTGSSDRKLRVFDVAGHLHGETELDSEITAVASPPLPPPPRLRPHRGGGGGG</sequence>
<dbReference type="PANTHER" id="PTHR19848">
    <property type="entry name" value="WD40 REPEAT PROTEIN"/>
    <property type="match status" value="1"/>
</dbReference>
<proteinExistence type="predicted"/>
<dbReference type="Proteomes" id="UP000002630">
    <property type="component" value="Linkage Group LG02"/>
</dbReference>
<dbReference type="InterPro" id="IPR020472">
    <property type="entry name" value="WD40_PAC1"/>
</dbReference>
<evidence type="ECO:0000256" key="1">
    <source>
        <dbReference type="ARBA" id="ARBA00022574"/>
    </source>
</evidence>
<dbReference type="InterPro" id="IPR015943">
    <property type="entry name" value="WD40/YVTN_repeat-like_dom_sf"/>
</dbReference>
<feature type="region of interest" description="Disordered" evidence="4">
    <location>
        <begin position="155"/>
        <end position="177"/>
    </location>
</feature>
<organism evidence="5 6">
    <name type="scientific">Ectocarpus siliculosus</name>
    <name type="common">Brown alga</name>
    <name type="synonym">Conferva siliculosa</name>
    <dbReference type="NCBI Taxonomy" id="2880"/>
    <lineage>
        <taxon>Eukaryota</taxon>
        <taxon>Sar</taxon>
        <taxon>Stramenopiles</taxon>
        <taxon>Ochrophyta</taxon>
        <taxon>PX clade</taxon>
        <taxon>Phaeophyceae</taxon>
        <taxon>Ectocarpales</taxon>
        <taxon>Ectocarpaceae</taxon>
        <taxon>Ectocarpus</taxon>
    </lineage>
</organism>
<dbReference type="AlphaFoldDB" id="D8LF88"/>
<dbReference type="SUPFAM" id="SSF50978">
    <property type="entry name" value="WD40 repeat-like"/>
    <property type="match status" value="1"/>
</dbReference>
<evidence type="ECO:0000256" key="2">
    <source>
        <dbReference type="ARBA" id="ARBA00022737"/>
    </source>
</evidence>
<dbReference type="PANTHER" id="PTHR19848:SF8">
    <property type="entry name" value="F-BOX AND WD REPEAT DOMAIN CONTAINING 7"/>
    <property type="match status" value="1"/>
</dbReference>
<gene>
    <name evidence="5" type="ORF">Esi_0145_0013</name>
</gene>
<reference evidence="5 6" key="1">
    <citation type="journal article" date="2010" name="Nature">
        <title>The Ectocarpus genome and the independent evolution of multicellularity in brown algae.</title>
        <authorList>
            <person name="Cock J.M."/>
            <person name="Sterck L."/>
            <person name="Rouze P."/>
            <person name="Scornet D."/>
            <person name="Allen A.E."/>
            <person name="Amoutzias G."/>
            <person name="Anthouard V."/>
            <person name="Artiguenave F."/>
            <person name="Aury J.M."/>
            <person name="Badger J.H."/>
            <person name="Beszteri B."/>
            <person name="Billiau K."/>
            <person name="Bonnet E."/>
            <person name="Bothwell J.H."/>
            <person name="Bowler C."/>
            <person name="Boyen C."/>
            <person name="Brownlee C."/>
            <person name="Carrano C.J."/>
            <person name="Charrier B."/>
            <person name="Cho G.Y."/>
            <person name="Coelho S.M."/>
            <person name="Collen J."/>
            <person name="Corre E."/>
            <person name="Da Silva C."/>
            <person name="Delage L."/>
            <person name="Delaroque N."/>
            <person name="Dittami S.M."/>
            <person name="Doulbeau S."/>
            <person name="Elias M."/>
            <person name="Farnham G."/>
            <person name="Gachon C.M."/>
            <person name="Gschloessl B."/>
            <person name="Heesch S."/>
            <person name="Jabbari K."/>
            <person name="Jubin C."/>
            <person name="Kawai H."/>
            <person name="Kimura K."/>
            <person name="Kloareg B."/>
            <person name="Kupper F.C."/>
            <person name="Lang D."/>
            <person name="Le Bail A."/>
            <person name="Leblanc C."/>
            <person name="Lerouge P."/>
            <person name="Lohr M."/>
            <person name="Lopez P.J."/>
            <person name="Martens C."/>
            <person name="Maumus F."/>
            <person name="Michel G."/>
            <person name="Miranda-Saavedra D."/>
            <person name="Morales J."/>
            <person name="Moreau H."/>
            <person name="Motomura T."/>
            <person name="Nagasato C."/>
            <person name="Napoli C.A."/>
            <person name="Nelson D.R."/>
            <person name="Nyvall-Collen P."/>
            <person name="Peters A.F."/>
            <person name="Pommier C."/>
            <person name="Potin P."/>
            <person name="Poulain J."/>
            <person name="Quesneville H."/>
            <person name="Read B."/>
            <person name="Rensing S.A."/>
            <person name="Ritter A."/>
            <person name="Rousvoal S."/>
            <person name="Samanta M."/>
            <person name="Samson G."/>
            <person name="Schroeder D.C."/>
            <person name="Segurens B."/>
            <person name="Strittmatter M."/>
            <person name="Tonon T."/>
            <person name="Tregear J.W."/>
            <person name="Valentin K."/>
            <person name="von Dassow P."/>
            <person name="Yamagishi T."/>
            <person name="Van de Peer Y."/>
            <person name="Wincker P."/>
        </authorList>
    </citation>
    <scope>NUCLEOTIDE SEQUENCE [LARGE SCALE GENOMIC DNA]</scope>
    <source>
        <strain evidence="6">Ec32 / CCAP1310/4</strain>
    </source>
</reference>
<dbReference type="InterPro" id="IPR001680">
    <property type="entry name" value="WD40_rpt"/>
</dbReference>
<dbReference type="EMBL" id="FN649727">
    <property type="protein sequence ID" value="CBN78813.2"/>
    <property type="molecule type" value="Genomic_DNA"/>
</dbReference>
<dbReference type="Pfam" id="PF00400">
    <property type="entry name" value="WD40"/>
    <property type="match status" value="3"/>
</dbReference>
<name>D8LF88_ECTSI</name>
<dbReference type="OrthoDB" id="202197at2759"/>
<dbReference type="eggNOG" id="KOG0300">
    <property type="taxonomic scope" value="Eukaryota"/>
</dbReference>
<dbReference type="InterPro" id="IPR036322">
    <property type="entry name" value="WD40_repeat_dom_sf"/>
</dbReference>
<feature type="repeat" description="WD" evidence="3">
    <location>
        <begin position="23"/>
        <end position="65"/>
    </location>
</feature>
<dbReference type="SMART" id="SM00320">
    <property type="entry name" value="WD40"/>
    <property type="match status" value="3"/>
</dbReference>
<dbReference type="PROSITE" id="PS50082">
    <property type="entry name" value="WD_REPEATS_2"/>
    <property type="match status" value="3"/>
</dbReference>
<dbReference type="PRINTS" id="PR00320">
    <property type="entry name" value="GPROTEINBRPT"/>
</dbReference>
<feature type="non-terminal residue" evidence="5">
    <location>
        <position position="177"/>
    </location>
</feature>
<protein>
    <submittedName>
        <fullName evidence="5">WD repeat-containing protein (Partial)</fullName>
    </submittedName>
</protein>